<organism evidence="11 12">
    <name type="scientific">Thermomicrobium roseum (strain ATCC 27502 / DSM 5159 / P-2)</name>
    <dbReference type="NCBI Taxonomy" id="309801"/>
    <lineage>
        <taxon>Bacteria</taxon>
        <taxon>Pseudomonadati</taxon>
        <taxon>Thermomicrobiota</taxon>
        <taxon>Thermomicrobia</taxon>
        <taxon>Thermomicrobiales</taxon>
        <taxon>Thermomicrobiaceae</taxon>
        <taxon>Thermomicrobium</taxon>
    </lineage>
</organism>
<evidence type="ECO:0000256" key="6">
    <source>
        <dbReference type="ARBA" id="ARBA00022898"/>
    </source>
</evidence>
<gene>
    <name evidence="11" type="ordered locus">trd_1611</name>
</gene>
<keyword evidence="7 11" id="KW-0413">Isomerase</keyword>
<dbReference type="Gene3D" id="3.40.640.10">
    <property type="entry name" value="Type I PLP-dependent aspartate aminotransferase-like (Major domain)"/>
    <property type="match status" value="1"/>
</dbReference>
<dbReference type="GO" id="GO:0042286">
    <property type="term" value="F:glutamate-1-semialdehyde 2,1-aminomutase activity"/>
    <property type="evidence" value="ECO:0007669"/>
    <property type="project" value="UniProtKB-EC"/>
</dbReference>
<evidence type="ECO:0000256" key="10">
    <source>
        <dbReference type="RuleBase" id="RU003560"/>
    </source>
</evidence>
<dbReference type="AlphaFoldDB" id="B9L0B8"/>
<dbReference type="SUPFAM" id="SSF53383">
    <property type="entry name" value="PLP-dependent transferases"/>
    <property type="match status" value="1"/>
</dbReference>
<dbReference type="CDD" id="cd00610">
    <property type="entry name" value="OAT_like"/>
    <property type="match status" value="1"/>
</dbReference>
<dbReference type="InterPro" id="IPR005814">
    <property type="entry name" value="Aminotrans_3"/>
</dbReference>
<evidence type="ECO:0000256" key="9">
    <source>
        <dbReference type="ARBA" id="ARBA00031365"/>
    </source>
</evidence>
<evidence type="ECO:0000256" key="3">
    <source>
        <dbReference type="ARBA" id="ARBA00008981"/>
    </source>
</evidence>
<dbReference type="EC" id="5.4.3.8" evidence="4"/>
<dbReference type="Pfam" id="PF00202">
    <property type="entry name" value="Aminotran_3"/>
    <property type="match status" value="1"/>
</dbReference>
<dbReference type="PANTHER" id="PTHR43713">
    <property type="entry name" value="GLUTAMATE-1-SEMIALDEHYDE 2,1-AMINOMUTASE"/>
    <property type="match status" value="1"/>
</dbReference>
<evidence type="ECO:0000256" key="2">
    <source>
        <dbReference type="ARBA" id="ARBA00004819"/>
    </source>
</evidence>
<dbReference type="PANTHER" id="PTHR43713:SF3">
    <property type="entry name" value="GLUTAMATE-1-SEMIALDEHYDE 2,1-AMINOMUTASE 1, CHLOROPLASTIC-RELATED"/>
    <property type="match status" value="1"/>
</dbReference>
<keyword evidence="6 10" id="KW-0663">Pyridoxal phosphate</keyword>
<evidence type="ECO:0000256" key="4">
    <source>
        <dbReference type="ARBA" id="ARBA00012143"/>
    </source>
</evidence>
<dbReference type="InterPro" id="IPR015421">
    <property type="entry name" value="PyrdxlP-dep_Trfase_major"/>
</dbReference>
<dbReference type="InterPro" id="IPR015424">
    <property type="entry name" value="PyrdxlP-dep_Trfase"/>
</dbReference>
<dbReference type="HOGENOM" id="CLU_016922_1_5_0"/>
<comment type="pathway">
    <text evidence="2">Porphyrin-containing compound metabolism; protoporphyrin-IX biosynthesis; 5-aminolevulinate from L-glutamyl-tRNA(Glu): step 2/2.</text>
</comment>
<dbReference type="STRING" id="309801.trd_1611"/>
<name>B9L0B8_THERP</name>
<dbReference type="EMBL" id="CP001275">
    <property type="protein sequence ID" value="ACM06282.1"/>
    <property type="molecule type" value="Genomic_DNA"/>
</dbReference>
<evidence type="ECO:0000256" key="8">
    <source>
        <dbReference type="ARBA" id="ARBA00023244"/>
    </source>
</evidence>
<evidence type="ECO:0000256" key="1">
    <source>
        <dbReference type="ARBA" id="ARBA00001933"/>
    </source>
</evidence>
<dbReference type="GO" id="GO:0006779">
    <property type="term" value="P:porphyrin-containing compound biosynthetic process"/>
    <property type="evidence" value="ECO:0007669"/>
    <property type="project" value="UniProtKB-KW"/>
</dbReference>
<comment type="similarity">
    <text evidence="3">Belongs to the class-III pyridoxal-phosphate-dependent aminotransferase family. HemL subfamily.</text>
</comment>
<dbReference type="GO" id="GO:0008483">
    <property type="term" value="F:transaminase activity"/>
    <property type="evidence" value="ECO:0007669"/>
    <property type="project" value="InterPro"/>
</dbReference>
<dbReference type="Gene3D" id="3.90.1150.10">
    <property type="entry name" value="Aspartate Aminotransferase, domain 1"/>
    <property type="match status" value="1"/>
</dbReference>
<dbReference type="KEGG" id="tro:trd_1611"/>
<dbReference type="eggNOG" id="COG0001">
    <property type="taxonomic scope" value="Bacteria"/>
</dbReference>
<proteinExistence type="inferred from homology"/>
<sequence>MQPIASVMLLSVPQIGLDASARLTDNASRRAGDARGGKTMARRTLTIEEEYRAKHPTSQARYERALRDFPSGVTHDVRYQKPFPLYVERASGAHKWDVDGNELIDYTMGHGALLLGHAHPQIVEAVQVQIRRGTHYGAGHDLELEWAERIRELKPSCERVKFTASGTEATLLAMRLARAYTGREKILKFAGHFHGWQDYALPGEKPPFDAQPIPGVPRAVLESVVVAPVNDLDFVERRLAEGDIAAVILEPSGASWASIPLPEGFLHRLRAITERTGTLLIFDEVITGFRWSPGGVQGLLGIRPDLTTMAKIVAGGLPGGAVGGRADIMALLEFRDDPEWNRRRVAHPGTFNANPLSAAAGCACLQLVADPAVQRHADAMAARLRRGMNHVLVTHGIPGFVWGESSVFHIALGHTCTNQRGEDIRMPEGVSPIVLKTGMSPALATTLYQAMVNEGVDLFHGGGLLSVAHTPEDIDRTIEAFERAVLRMRDEGWFERST</sequence>
<reference evidence="11 12" key="1">
    <citation type="journal article" date="2009" name="PLoS ONE">
        <title>Complete genome sequence of the aerobic CO-oxidizing thermophile Thermomicrobium roseum.</title>
        <authorList>
            <person name="Wu D."/>
            <person name="Raymond J."/>
            <person name="Wu M."/>
            <person name="Chatterji S."/>
            <person name="Ren Q."/>
            <person name="Graham J.E."/>
            <person name="Bryant D.A."/>
            <person name="Robb F."/>
            <person name="Colman A."/>
            <person name="Tallon L.J."/>
            <person name="Badger J.H."/>
            <person name="Madupu R."/>
            <person name="Ward N.L."/>
            <person name="Eisen J.A."/>
        </authorList>
    </citation>
    <scope>NUCLEOTIDE SEQUENCE [LARGE SCALE GENOMIC DNA]</scope>
    <source>
        <strain evidence="12">ATCC 27502 / DSM 5159 / P-2</strain>
    </source>
</reference>
<dbReference type="InterPro" id="IPR049704">
    <property type="entry name" value="Aminotrans_3_PPA_site"/>
</dbReference>
<dbReference type="Proteomes" id="UP000000447">
    <property type="component" value="Chromosome"/>
</dbReference>
<evidence type="ECO:0000313" key="12">
    <source>
        <dbReference type="Proteomes" id="UP000000447"/>
    </source>
</evidence>
<dbReference type="InterPro" id="IPR015422">
    <property type="entry name" value="PyrdxlP-dep_Trfase_small"/>
</dbReference>
<protein>
    <recommendedName>
        <fullName evidence="5">Glutamate-1-semialdehyde 2,1-aminomutase</fullName>
        <ecNumber evidence="4">5.4.3.8</ecNumber>
    </recommendedName>
    <alternativeName>
        <fullName evidence="9">Glutamate-1-semialdehyde aminotransferase</fullName>
    </alternativeName>
</protein>
<evidence type="ECO:0000313" key="11">
    <source>
        <dbReference type="EMBL" id="ACM06282.1"/>
    </source>
</evidence>
<evidence type="ECO:0000256" key="7">
    <source>
        <dbReference type="ARBA" id="ARBA00023235"/>
    </source>
</evidence>
<dbReference type="PROSITE" id="PS00600">
    <property type="entry name" value="AA_TRANSFER_CLASS_3"/>
    <property type="match status" value="1"/>
</dbReference>
<keyword evidence="8" id="KW-0627">Porphyrin biosynthesis</keyword>
<dbReference type="FunFam" id="3.40.640.10:FF:000021">
    <property type="entry name" value="Glutamate-1-semialdehyde 2,1-aminomutase"/>
    <property type="match status" value="1"/>
</dbReference>
<keyword evidence="12" id="KW-1185">Reference proteome</keyword>
<accession>B9L0B8</accession>
<evidence type="ECO:0000256" key="5">
    <source>
        <dbReference type="ARBA" id="ARBA00015416"/>
    </source>
</evidence>
<comment type="cofactor">
    <cofactor evidence="1">
        <name>pyridoxal 5'-phosphate</name>
        <dbReference type="ChEBI" id="CHEBI:597326"/>
    </cofactor>
</comment>
<dbReference type="GO" id="GO:0030170">
    <property type="term" value="F:pyridoxal phosphate binding"/>
    <property type="evidence" value="ECO:0007669"/>
    <property type="project" value="InterPro"/>
</dbReference>